<keyword evidence="4" id="KW-1185">Reference proteome</keyword>
<dbReference type="InterPro" id="IPR028087">
    <property type="entry name" value="Tad_N"/>
</dbReference>
<keyword evidence="1" id="KW-0472">Membrane</keyword>
<name>A0ABT3J254_9RHOB</name>
<feature type="domain" description="Putative Flp pilus-assembly TadG-like N-terminal" evidence="2">
    <location>
        <begin position="34"/>
        <end position="80"/>
    </location>
</feature>
<evidence type="ECO:0000313" key="4">
    <source>
        <dbReference type="Proteomes" id="UP001207582"/>
    </source>
</evidence>
<dbReference type="RefSeq" id="WP_264771766.1">
    <property type="nucleotide sequence ID" value="NZ_JAPDOG010000007.1"/>
</dbReference>
<dbReference type="InterPro" id="IPR036465">
    <property type="entry name" value="vWFA_dom_sf"/>
</dbReference>
<dbReference type="EMBL" id="JAPDOG010000007">
    <property type="protein sequence ID" value="MCW3781769.1"/>
    <property type="molecule type" value="Genomic_DNA"/>
</dbReference>
<sequence>MSQFRIAPDGAVASRAALRGLHARLARFRQAEDGSLVIFGLFTFVIMLMLTGVALDLMRFEERRTVLQNTIDSAARAAAAPGQTLPPEEVVRDHFVKAGLTPPTNRDIIVTRGTDDVLRQVEIRAAETLDTWFADLAGVSTLTAPASSRVKEDIGQIEISLVLDVSGSMNGDGRLGHLKEAAKTFVEQVFAAAEPGNVSISIVPYATQVAMPADLASHFNMTVEHDSSACIEFSDAVGVFSETESDFTTTAVAFGFGPDDRRYQRNGHFDPFRLAAPPEMTNCPTGANREILPFSGDRAALVTFIDGLEAEGNTSIDIGMKWGAALLDPSMRGVVEDMVGKGKLPLDFVGRPHDFAGPHARKGLDVLKVIVLLTDGANSAEYRLRNNDDGDPYYDEGMSPLWRNAAYRTDPGDELGDDALEQYSLFDPQSGKFYVFALQAWRDSPWGDAVYDADVCTGSGETETCGMSQANDAGFDGTHPMAQQMTWPEVWSSMSMFYFSDEIIYGAYQDRDLRNQWRPDAEDPVANTSVANTAAASTKDARTLAVCDAAKDPGRDIRIFSIAFEAPVEGQKLLSACQNSGFYAVDGKDISDAFAGIAGAITKLRLTH</sequence>
<proteinExistence type="predicted"/>
<keyword evidence="1" id="KW-0812">Transmembrane</keyword>
<dbReference type="Pfam" id="PF13400">
    <property type="entry name" value="Tad"/>
    <property type="match status" value="1"/>
</dbReference>
<reference evidence="3 4" key="1">
    <citation type="submission" date="2022-10" db="EMBL/GenBank/DDBJ databases">
        <title>Defluviimonas sp. CAU 1641 isolated from mud.</title>
        <authorList>
            <person name="Kim W."/>
        </authorList>
    </citation>
    <scope>NUCLEOTIDE SEQUENCE [LARGE SCALE GENOMIC DNA]</scope>
    <source>
        <strain evidence="3 4">CAU 1641</strain>
    </source>
</reference>
<gene>
    <name evidence="3" type="ORF">OM960_09200</name>
</gene>
<accession>A0ABT3J254</accession>
<feature type="transmembrane region" description="Helical" evidence="1">
    <location>
        <begin position="36"/>
        <end position="55"/>
    </location>
</feature>
<dbReference type="Gene3D" id="3.40.50.410">
    <property type="entry name" value="von Willebrand factor, type A domain"/>
    <property type="match status" value="1"/>
</dbReference>
<organism evidence="3 4">
    <name type="scientific">Defluviimonas salinarum</name>
    <dbReference type="NCBI Taxonomy" id="2992147"/>
    <lineage>
        <taxon>Bacteria</taxon>
        <taxon>Pseudomonadati</taxon>
        <taxon>Pseudomonadota</taxon>
        <taxon>Alphaproteobacteria</taxon>
        <taxon>Rhodobacterales</taxon>
        <taxon>Paracoccaceae</taxon>
        <taxon>Albidovulum</taxon>
    </lineage>
</organism>
<dbReference type="SUPFAM" id="SSF53300">
    <property type="entry name" value="vWA-like"/>
    <property type="match status" value="1"/>
</dbReference>
<evidence type="ECO:0000259" key="2">
    <source>
        <dbReference type="Pfam" id="PF13400"/>
    </source>
</evidence>
<protein>
    <submittedName>
        <fullName evidence="3">Pilus assembly protein TadG-related protein</fullName>
    </submittedName>
</protein>
<comment type="caution">
    <text evidence="3">The sequence shown here is derived from an EMBL/GenBank/DDBJ whole genome shotgun (WGS) entry which is preliminary data.</text>
</comment>
<evidence type="ECO:0000313" key="3">
    <source>
        <dbReference type="EMBL" id="MCW3781769.1"/>
    </source>
</evidence>
<keyword evidence="1" id="KW-1133">Transmembrane helix</keyword>
<dbReference type="Proteomes" id="UP001207582">
    <property type="component" value="Unassembled WGS sequence"/>
</dbReference>
<evidence type="ECO:0000256" key="1">
    <source>
        <dbReference type="SAM" id="Phobius"/>
    </source>
</evidence>